<evidence type="ECO:0000256" key="12">
    <source>
        <dbReference type="RuleBase" id="RU364017"/>
    </source>
</evidence>
<feature type="binding site" evidence="11">
    <location>
        <position position="224"/>
    </location>
    <ligand>
        <name>Zn(2+)</name>
        <dbReference type="ChEBI" id="CHEBI:29105"/>
        <note>catalytic</note>
    </ligand>
</feature>
<keyword evidence="5 11" id="KW-0479">Metal-binding</keyword>
<protein>
    <recommendedName>
        <fullName evidence="12">Extracellular metalloproteinase</fullName>
        <ecNumber evidence="12">3.4.24.-</ecNumber>
    </recommendedName>
    <alternativeName>
        <fullName evidence="12">Fungalysin</fullName>
    </alternativeName>
</protein>
<dbReference type="GO" id="GO:0005615">
    <property type="term" value="C:extracellular space"/>
    <property type="evidence" value="ECO:0007669"/>
    <property type="project" value="InterPro"/>
</dbReference>
<keyword evidence="6 12" id="KW-0378">Hydrolase</keyword>
<comment type="similarity">
    <text evidence="2 12">Belongs to the peptidase M36 family.</text>
</comment>
<organism evidence="13 14">
    <name type="scientific">Pterulicium gracile</name>
    <dbReference type="NCBI Taxonomy" id="1884261"/>
    <lineage>
        <taxon>Eukaryota</taxon>
        <taxon>Fungi</taxon>
        <taxon>Dikarya</taxon>
        <taxon>Basidiomycota</taxon>
        <taxon>Agaricomycotina</taxon>
        <taxon>Agaricomycetes</taxon>
        <taxon>Agaricomycetidae</taxon>
        <taxon>Agaricales</taxon>
        <taxon>Pleurotineae</taxon>
        <taxon>Pterulaceae</taxon>
        <taxon>Pterulicium</taxon>
    </lineage>
</organism>
<evidence type="ECO:0000256" key="4">
    <source>
        <dbReference type="ARBA" id="ARBA00022670"/>
    </source>
</evidence>
<dbReference type="Gene3D" id="3.10.170.10">
    <property type="match status" value="1"/>
</dbReference>
<dbReference type="GO" id="GO:0006508">
    <property type="term" value="P:proteolysis"/>
    <property type="evidence" value="ECO:0007669"/>
    <property type="project" value="UniProtKB-KW"/>
</dbReference>
<comment type="subcellular location">
    <subcellularLocation>
        <location evidence="1 12">Secreted</location>
    </subcellularLocation>
</comment>
<dbReference type="EMBL" id="ML178816">
    <property type="protein sequence ID" value="TFL05511.1"/>
    <property type="molecule type" value="Genomic_DNA"/>
</dbReference>
<evidence type="ECO:0000256" key="10">
    <source>
        <dbReference type="PIRSR" id="PIRSR601842-1"/>
    </source>
</evidence>
<dbReference type="Pfam" id="PF02128">
    <property type="entry name" value="Peptidase_M36"/>
    <property type="match status" value="1"/>
</dbReference>
<dbReference type="PRINTS" id="PR00999">
    <property type="entry name" value="FUNGALYSIN"/>
</dbReference>
<dbReference type="Proteomes" id="UP000305067">
    <property type="component" value="Unassembled WGS sequence"/>
</dbReference>
<dbReference type="EC" id="3.4.24.-" evidence="12"/>
<dbReference type="GO" id="GO:0004222">
    <property type="term" value="F:metalloendopeptidase activity"/>
    <property type="evidence" value="ECO:0007669"/>
    <property type="project" value="InterPro"/>
</dbReference>
<proteinExistence type="inferred from homology"/>
<feature type="active site" evidence="10">
    <location>
        <position position="405"/>
    </location>
</feature>
<evidence type="ECO:0000256" key="8">
    <source>
        <dbReference type="ARBA" id="ARBA00023049"/>
    </source>
</evidence>
<accession>A0A5C3QYA5</accession>
<dbReference type="OrthoDB" id="3227768at2759"/>
<feature type="binding site" evidence="11">
    <location>
        <position position="404"/>
    </location>
    <ligand>
        <name>Zn(2+)</name>
        <dbReference type="ChEBI" id="CHEBI:29105"/>
        <note>catalytic</note>
    </ligand>
</feature>
<evidence type="ECO:0000256" key="7">
    <source>
        <dbReference type="ARBA" id="ARBA00022833"/>
    </source>
</evidence>
<evidence type="ECO:0000256" key="3">
    <source>
        <dbReference type="ARBA" id="ARBA00022525"/>
    </source>
</evidence>
<name>A0A5C3QYA5_9AGAR</name>
<evidence type="ECO:0000256" key="2">
    <source>
        <dbReference type="ARBA" id="ARBA00006006"/>
    </source>
</evidence>
<evidence type="ECO:0000256" key="5">
    <source>
        <dbReference type="ARBA" id="ARBA00022723"/>
    </source>
</evidence>
<keyword evidence="4 12" id="KW-0645">Protease</keyword>
<keyword evidence="9 12" id="KW-0865">Zymogen</keyword>
<dbReference type="PANTHER" id="PTHR33478">
    <property type="entry name" value="EXTRACELLULAR METALLOPROTEINASE MEP"/>
    <property type="match status" value="1"/>
</dbReference>
<evidence type="ECO:0000256" key="1">
    <source>
        <dbReference type="ARBA" id="ARBA00004613"/>
    </source>
</evidence>
<dbReference type="InterPro" id="IPR050371">
    <property type="entry name" value="Fungal_virulence_M36"/>
</dbReference>
<sequence>MAALKGFLATVYLAVVYASLASAAPSQSSVQNFSTRYVHKIGKRNLEVVSYSPAGKFETFEGGLALPSSFVPRSLEEEAITFVQERLQLPKESIAYNNGYTSGDMSFAYLRQQHEGVKFANSVANIAIKDGNVVTFGNSFVKPTTIASSTAAVSLEDAIASAEESLNGKHTGLPSTIEYLVLEDGSAALAHVVYIDGEEATTTYKAFVDAATGTLLSVLNLGSHASYHVLPITKQYPTQGFELLKDPQDLSASPKGWHYTSSGITNSTSGNNVDAYINSSTNLAVQSASGLVFNYKYSSTSAPTTQANQNAVRTNVFYVINSAHDVWYKYGFDEKAYNFQRDNFGKGGLGGDPVFASIQDPLGFTNNAMFTTFPEGMPGLMRMFLWDVTTPMRDGAMENDIVVHEYGHGLTSRLTGGGSASCLGSTEARGLGEGWSDTLAAWFTQGATMNDYELGVWAGGVNIRRYPHTTDAKKNPLRYRNIADSESEHDIGEVWANTLHNVHFKLREKHGYSADARTNPASTGGNTVFLHLLIDSLKIQPCDPTFVNARDAIIQADVNRYKGANKCLLWKAFASRGMGTGAKQSGANYVDSTAVPAGC</sequence>
<feature type="binding site" evidence="11">
    <location>
        <position position="433"/>
    </location>
    <ligand>
        <name>Zn(2+)</name>
        <dbReference type="ChEBI" id="CHEBI:29105"/>
        <note>catalytic</note>
    </ligand>
</feature>
<evidence type="ECO:0000313" key="13">
    <source>
        <dbReference type="EMBL" id="TFL05511.1"/>
    </source>
</evidence>
<keyword evidence="8 12" id="KW-0482">Metalloprotease</keyword>
<evidence type="ECO:0000256" key="6">
    <source>
        <dbReference type="ARBA" id="ARBA00022801"/>
    </source>
</evidence>
<comment type="cofactor">
    <cofactor evidence="11">
        <name>Zn(2+)</name>
        <dbReference type="ChEBI" id="CHEBI:29105"/>
    </cofactor>
    <text evidence="11">Binds 1 zinc ion per subunit.</text>
</comment>
<dbReference type="InterPro" id="IPR027268">
    <property type="entry name" value="Peptidase_M4/M1_CTD_sf"/>
</dbReference>
<keyword evidence="7 11" id="KW-0862">Zinc</keyword>
<dbReference type="AlphaFoldDB" id="A0A5C3QYA5"/>
<feature type="signal peptide" evidence="12">
    <location>
        <begin position="1"/>
        <end position="23"/>
    </location>
</feature>
<dbReference type="GO" id="GO:0008270">
    <property type="term" value="F:zinc ion binding"/>
    <property type="evidence" value="ECO:0007669"/>
    <property type="project" value="InterPro"/>
</dbReference>
<dbReference type="Gene3D" id="1.10.390.10">
    <property type="entry name" value="Neutral Protease Domain 2"/>
    <property type="match status" value="1"/>
</dbReference>
<gene>
    <name evidence="13" type="ORF">BDV98DRAFT_647811</name>
</gene>
<dbReference type="SUPFAM" id="SSF55486">
    <property type="entry name" value="Metalloproteases ('zincins'), catalytic domain"/>
    <property type="match status" value="1"/>
</dbReference>
<reference evidence="13 14" key="1">
    <citation type="journal article" date="2019" name="Nat. Ecol. Evol.">
        <title>Megaphylogeny resolves global patterns of mushroom evolution.</title>
        <authorList>
            <person name="Varga T."/>
            <person name="Krizsan K."/>
            <person name="Foldi C."/>
            <person name="Dima B."/>
            <person name="Sanchez-Garcia M."/>
            <person name="Sanchez-Ramirez S."/>
            <person name="Szollosi G.J."/>
            <person name="Szarkandi J.G."/>
            <person name="Papp V."/>
            <person name="Albert L."/>
            <person name="Andreopoulos W."/>
            <person name="Angelini C."/>
            <person name="Antonin V."/>
            <person name="Barry K.W."/>
            <person name="Bougher N.L."/>
            <person name="Buchanan P."/>
            <person name="Buyck B."/>
            <person name="Bense V."/>
            <person name="Catcheside P."/>
            <person name="Chovatia M."/>
            <person name="Cooper J."/>
            <person name="Damon W."/>
            <person name="Desjardin D."/>
            <person name="Finy P."/>
            <person name="Geml J."/>
            <person name="Haridas S."/>
            <person name="Hughes K."/>
            <person name="Justo A."/>
            <person name="Karasinski D."/>
            <person name="Kautmanova I."/>
            <person name="Kiss B."/>
            <person name="Kocsube S."/>
            <person name="Kotiranta H."/>
            <person name="LaButti K.M."/>
            <person name="Lechner B.E."/>
            <person name="Liimatainen K."/>
            <person name="Lipzen A."/>
            <person name="Lukacs Z."/>
            <person name="Mihaltcheva S."/>
            <person name="Morgado L.N."/>
            <person name="Niskanen T."/>
            <person name="Noordeloos M.E."/>
            <person name="Ohm R.A."/>
            <person name="Ortiz-Santana B."/>
            <person name="Ovrebo C."/>
            <person name="Racz N."/>
            <person name="Riley R."/>
            <person name="Savchenko A."/>
            <person name="Shiryaev A."/>
            <person name="Soop K."/>
            <person name="Spirin V."/>
            <person name="Szebenyi C."/>
            <person name="Tomsovsky M."/>
            <person name="Tulloss R.E."/>
            <person name="Uehling J."/>
            <person name="Grigoriev I.V."/>
            <person name="Vagvolgyi C."/>
            <person name="Papp T."/>
            <person name="Martin F.M."/>
            <person name="Miettinen O."/>
            <person name="Hibbett D.S."/>
            <person name="Nagy L.G."/>
        </authorList>
    </citation>
    <scope>NUCLEOTIDE SEQUENCE [LARGE SCALE GENOMIC DNA]</scope>
    <source>
        <strain evidence="13 14">CBS 309.79</strain>
    </source>
</reference>
<evidence type="ECO:0000313" key="14">
    <source>
        <dbReference type="Proteomes" id="UP000305067"/>
    </source>
</evidence>
<feature type="chain" id="PRO_5023056034" description="Extracellular metalloproteinase" evidence="12">
    <location>
        <begin position="24"/>
        <end position="599"/>
    </location>
</feature>
<dbReference type="CDD" id="cd09596">
    <property type="entry name" value="M36"/>
    <property type="match status" value="1"/>
</dbReference>
<keyword evidence="14" id="KW-1185">Reference proteome</keyword>
<keyword evidence="12" id="KW-0732">Signal</keyword>
<evidence type="ECO:0000256" key="9">
    <source>
        <dbReference type="ARBA" id="ARBA00023145"/>
    </source>
</evidence>
<feature type="binding site" evidence="11">
    <location>
        <position position="408"/>
    </location>
    <ligand>
        <name>Zn(2+)</name>
        <dbReference type="ChEBI" id="CHEBI:29105"/>
        <note>catalytic</note>
    </ligand>
</feature>
<dbReference type="PANTHER" id="PTHR33478:SF1">
    <property type="entry name" value="EXTRACELLULAR METALLOPROTEINASE MEP"/>
    <property type="match status" value="1"/>
</dbReference>
<evidence type="ECO:0000256" key="11">
    <source>
        <dbReference type="PIRSR" id="PIRSR601842-2"/>
    </source>
</evidence>
<keyword evidence="3 12" id="KW-0964">Secreted</keyword>
<dbReference type="InterPro" id="IPR001842">
    <property type="entry name" value="Peptidase_M36"/>
</dbReference>